<evidence type="ECO:0000256" key="3">
    <source>
        <dbReference type="ARBA" id="ARBA00023274"/>
    </source>
</evidence>
<evidence type="ECO:0000313" key="5">
    <source>
        <dbReference type="EMBL" id="KAG5189509.1"/>
    </source>
</evidence>
<evidence type="ECO:0000256" key="2">
    <source>
        <dbReference type="ARBA" id="ARBA00022980"/>
    </source>
</evidence>
<organism evidence="5 6">
    <name type="scientific">Tribonema minus</name>
    <dbReference type="NCBI Taxonomy" id="303371"/>
    <lineage>
        <taxon>Eukaryota</taxon>
        <taxon>Sar</taxon>
        <taxon>Stramenopiles</taxon>
        <taxon>Ochrophyta</taxon>
        <taxon>PX clade</taxon>
        <taxon>Xanthophyceae</taxon>
        <taxon>Tribonematales</taxon>
        <taxon>Tribonemataceae</taxon>
        <taxon>Tribonema</taxon>
    </lineage>
</organism>
<dbReference type="PANTHER" id="PTHR21109">
    <property type="entry name" value="MITOCHONDRIAL 28S RIBOSOMAL PROTEIN S21"/>
    <property type="match status" value="1"/>
</dbReference>
<evidence type="ECO:0000256" key="4">
    <source>
        <dbReference type="SAM" id="SignalP"/>
    </source>
</evidence>
<dbReference type="PRINTS" id="PR00976">
    <property type="entry name" value="RIBOSOMALS21"/>
</dbReference>
<sequence length="112" mass="12571">MKAIAACLALLLAVSNAFTMTSFAGSQLQQRIAAARPSTLSMEVKIVVGDGESVESALTRFKRAVGRSGHMQELKYRRYFETTQERKKRKATLARKRARIARSKMRKFAADF</sequence>
<feature type="signal peptide" evidence="4">
    <location>
        <begin position="1"/>
        <end position="17"/>
    </location>
</feature>
<evidence type="ECO:0000256" key="1">
    <source>
        <dbReference type="ARBA" id="ARBA00006640"/>
    </source>
</evidence>
<dbReference type="OrthoDB" id="785538at2759"/>
<dbReference type="Pfam" id="PF01165">
    <property type="entry name" value="Ribosomal_S21"/>
    <property type="match status" value="1"/>
</dbReference>
<dbReference type="AlphaFoldDB" id="A0A835ZBS8"/>
<keyword evidence="4" id="KW-0732">Signal</keyword>
<dbReference type="InterPro" id="IPR001911">
    <property type="entry name" value="Ribosomal_bS21"/>
</dbReference>
<dbReference type="GO" id="GO:0006412">
    <property type="term" value="P:translation"/>
    <property type="evidence" value="ECO:0007669"/>
    <property type="project" value="InterPro"/>
</dbReference>
<reference evidence="5" key="1">
    <citation type="submission" date="2021-02" db="EMBL/GenBank/DDBJ databases">
        <title>First Annotated Genome of the Yellow-green Alga Tribonema minus.</title>
        <authorList>
            <person name="Mahan K.M."/>
        </authorList>
    </citation>
    <scope>NUCLEOTIDE SEQUENCE</scope>
    <source>
        <strain evidence="5">UTEX B ZZ1240</strain>
    </source>
</reference>
<proteinExistence type="inferred from homology"/>
<keyword evidence="2 5" id="KW-0689">Ribosomal protein</keyword>
<feature type="chain" id="PRO_5032571757" evidence="4">
    <location>
        <begin position="18"/>
        <end position="112"/>
    </location>
</feature>
<name>A0A835ZBS8_9STRA</name>
<protein>
    <submittedName>
        <fullName evidence="5">Chloroplast 30S ribosomal protein 21</fullName>
    </submittedName>
</protein>
<dbReference type="EMBL" id="JAFCMP010000048">
    <property type="protein sequence ID" value="KAG5189509.1"/>
    <property type="molecule type" value="Genomic_DNA"/>
</dbReference>
<keyword evidence="3" id="KW-0687">Ribonucleoprotein</keyword>
<evidence type="ECO:0000313" key="6">
    <source>
        <dbReference type="Proteomes" id="UP000664859"/>
    </source>
</evidence>
<dbReference type="GO" id="GO:0005840">
    <property type="term" value="C:ribosome"/>
    <property type="evidence" value="ECO:0007669"/>
    <property type="project" value="UniProtKB-KW"/>
</dbReference>
<keyword evidence="6" id="KW-1185">Reference proteome</keyword>
<dbReference type="HAMAP" id="MF_00358">
    <property type="entry name" value="Ribosomal_bS21"/>
    <property type="match status" value="1"/>
</dbReference>
<dbReference type="InterPro" id="IPR038380">
    <property type="entry name" value="Ribosomal_bS21_sf"/>
</dbReference>
<dbReference type="PANTHER" id="PTHR21109:SF0">
    <property type="entry name" value="SMALL RIBOSOMAL SUBUNIT PROTEIN BS21M"/>
    <property type="match status" value="1"/>
</dbReference>
<dbReference type="NCBIfam" id="TIGR00030">
    <property type="entry name" value="S21p"/>
    <property type="match status" value="1"/>
</dbReference>
<accession>A0A835ZBS8</accession>
<comment type="similarity">
    <text evidence="1">Belongs to the bacterial ribosomal protein bS21 family.</text>
</comment>
<comment type="caution">
    <text evidence="5">The sequence shown here is derived from an EMBL/GenBank/DDBJ whole genome shotgun (WGS) entry which is preliminary data.</text>
</comment>
<gene>
    <name evidence="5" type="ORF">JKP88DRAFT_233089</name>
</gene>
<dbReference type="GO" id="GO:0003735">
    <property type="term" value="F:structural constituent of ribosome"/>
    <property type="evidence" value="ECO:0007669"/>
    <property type="project" value="InterPro"/>
</dbReference>
<dbReference type="Proteomes" id="UP000664859">
    <property type="component" value="Unassembled WGS sequence"/>
</dbReference>
<dbReference type="Gene3D" id="1.20.5.1150">
    <property type="entry name" value="Ribosomal protein S8"/>
    <property type="match status" value="1"/>
</dbReference>
<dbReference type="GO" id="GO:1990904">
    <property type="term" value="C:ribonucleoprotein complex"/>
    <property type="evidence" value="ECO:0007669"/>
    <property type="project" value="UniProtKB-KW"/>
</dbReference>